<proteinExistence type="predicted"/>
<feature type="signal peptide" evidence="1">
    <location>
        <begin position="1"/>
        <end position="20"/>
    </location>
</feature>
<evidence type="ECO:0000256" key="1">
    <source>
        <dbReference type="SAM" id="SignalP"/>
    </source>
</evidence>
<gene>
    <name evidence="2" type="ORF">DGYR_LOCUS7230</name>
</gene>
<sequence>MNNLYDILLFAILGFAGISAKSLTMHGSRRGAYFPSFGDYLVTTATNSKYLMEIEGKKSQPLIPSKELINYFQKVPKRHWSCCMLGTLAGFKGFLCDARYYEDSIAFTNVNRPVNGSVRKNIQKHKKWTVDIMHQFSRCIKDRRRRHQFDICCEVEDERIYELRKYNIN</sequence>
<feature type="chain" id="PRO_5029907509" evidence="1">
    <location>
        <begin position="21"/>
        <end position="169"/>
    </location>
</feature>
<name>A0A7I8VRH3_9ANNE</name>
<accession>A0A7I8VRH3</accession>
<dbReference type="EMBL" id="CAJFCJ010000009">
    <property type="protein sequence ID" value="CAD5118928.1"/>
    <property type="molecule type" value="Genomic_DNA"/>
</dbReference>
<keyword evidence="3" id="KW-1185">Reference proteome</keyword>
<dbReference type="AlphaFoldDB" id="A0A7I8VRH3"/>
<dbReference type="Proteomes" id="UP000549394">
    <property type="component" value="Unassembled WGS sequence"/>
</dbReference>
<protein>
    <submittedName>
        <fullName evidence="2">DgyrCDS7603</fullName>
    </submittedName>
</protein>
<evidence type="ECO:0000313" key="3">
    <source>
        <dbReference type="Proteomes" id="UP000549394"/>
    </source>
</evidence>
<comment type="caution">
    <text evidence="2">The sequence shown here is derived from an EMBL/GenBank/DDBJ whole genome shotgun (WGS) entry which is preliminary data.</text>
</comment>
<dbReference type="OrthoDB" id="6283437at2759"/>
<keyword evidence="1" id="KW-0732">Signal</keyword>
<reference evidence="2 3" key="1">
    <citation type="submission" date="2020-08" db="EMBL/GenBank/DDBJ databases">
        <authorList>
            <person name="Hejnol A."/>
        </authorList>
    </citation>
    <scope>NUCLEOTIDE SEQUENCE [LARGE SCALE GENOMIC DNA]</scope>
</reference>
<evidence type="ECO:0000313" key="2">
    <source>
        <dbReference type="EMBL" id="CAD5118928.1"/>
    </source>
</evidence>
<organism evidence="2 3">
    <name type="scientific">Dimorphilus gyrociliatus</name>
    <dbReference type="NCBI Taxonomy" id="2664684"/>
    <lineage>
        <taxon>Eukaryota</taxon>
        <taxon>Metazoa</taxon>
        <taxon>Spiralia</taxon>
        <taxon>Lophotrochozoa</taxon>
        <taxon>Annelida</taxon>
        <taxon>Polychaeta</taxon>
        <taxon>Polychaeta incertae sedis</taxon>
        <taxon>Dinophilidae</taxon>
        <taxon>Dimorphilus</taxon>
    </lineage>
</organism>